<dbReference type="OrthoDB" id="10390438at2759"/>
<comment type="caution">
    <text evidence="1">The sequence shown here is derived from an EMBL/GenBank/DDBJ whole genome shotgun (WGS) entry which is preliminary data.</text>
</comment>
<dbReference type="AlphaFoldDB" id="A0A225UJ70"/>
<organism evidence="1 2">
    <name type="scientific">Phytophthora megakarya</name>
    <dbReference type="NCBI Taxonomy" id="4795"/>
    <lineage>
        <taxon>Eukaryota</taxon>
        <taxon>Sar</taxon>
        <taxon>Stramenopiles</taxon>
        <taxon>Oomycota</taxon>
        <taxon>Peronosporomycetes</taxon>
        <taxon>Peronosporales</taxon>
        <taxon>Peronosporaceae</taxon>
        <taxon>Phytophthora</taxon>
    </lineage>
</organism>
<protein>
    <submittedName>
        <fullName evidence="1">Uncharacterized protein</fullName>
    </submittedName>
</protein>
<dbReference type="EMBL" id="NBNE01016594">
    <property type="protein sequence ID" value="OWY93164.1"/>
    <property type="molecule type" value="Genomic_DNA"/>
</dbReference>
<evidence type="ECO:0000313" key="2">
    <source>
        <dbReference type="Proteomes" id="UP000198211"/>
    </source>
</evidence>
<reference evidence="2" key="1">
    <citation type="submission" date="2017-03" db="EMBL/GenBank/DDBJ databases">
        <title>Phytopthora megakarya and P. palmivora, two closely related causual agents of cacao black pod achieved similar genome size and gene model numbers by different mechanisms.</title>
        <authorList>
            <person name="Ali S."/>
            <person name="Shao J."/>
            <person name="Larry D.J."/>
            <person name="Kronmiller B."/>
            <person name="Shen D."/>
            <person name="Strem M.D."/>
            <person name="Melnick R.L."/>
            <person name="Guiltinan M.J."/>
            <person name="Tyler B.M."/>
            <person name="Meinhardt L.W."/>
            <person name="Bailey B.A."/>
        </authorList>
    </citation>
    <scope>NUCLEOTIDE SEQUENCE [LARGE SCALE GENOMIC DNA]</scope>
    <source>
        <strain evidence="2">zdho120</strain>
    </source>
</reference>
<keyword evidence="2" id="KW-1185">Reference proteome</keyword>
<name>A0A225UJ70_9STRA</name>
<accession>A0A225UJ70</accession>
<sequence length="82" mass="9205">MKRVLEPSELLEDSVDKKQRVVSDALPLDQQAIDSFIRDGFVLLPNRLAQDHITKDSSTWVERHGIPGAMQLSSRMTLATTT</sequence>
<dbReference type="Proteomes" id="UP000198211">
    <property type="component" value="Unassembled WGS sequence"/>
</dbReference>
<proteinExistence type="predicted"/>
<evidence type="ECO:0000313" key="1">
    <source>
        <dbReference type="EMBL" id="OWY93164.1"/>
    </source>
</evidence>
<gene>
    <name evidence="1" type="ORF">PHMEG_00037541</name>
</gene>